<dbReference type="KEGG" id="vai:BU251_09265"/>
<gene>
    <name evidence="1" type="ORF">BU251_09265</name>
</gene>
<accession>A0A410P6T0</accession>
<evidence type="ECO:0000313" key="1">
    <source>
        <dbReference type="EMBL" id="QAT17899.1"/>
    </source>
</evidence>
<dbReference type="Proteomes" id="UP000287243">
    <property type="component" value="Chromosome"/>
</dbReference>
<keyword evidence="2" id="KW-1185">Reference proteome</keyword>
<organism evidence="1 2">
    <name type="scientific">Velamenicoccus archaeovorus</name>
    <dbReference type="NCBI Taxonomy" id="1930593"/>
    <lineage>
        <taxon>Bacteria</taxon>
        <taxon>Pseudomonadati</taxon>
        <taxon>Candidatus Omnitrophota</taxon>
        <taxon>Candidatus Velamenicoccus</taxon>
    </lineage>
</organism>
<dbReference type="EMBL" id="CP019384">
    <property type="protein sequence ID" value="QAT17899.1"/>
    <property type="molecule type" value="Genomic_DNA"/>
</dbReference>
<protein>
    <submittedName>
        <fullName evidence="1">Uncharacterized protein</fullName>
    </submittedName>
</protein>
<name>A0A410P6T0_VELA1</name>
<reference evidence="1 2" key="1">
    <citation type="submission" date="2017-01" db="EMBL/GenBank/DDBJ databases">
        <title>First insights into the biology of 'candidatus Vampirococcus archaeovorus'.</title>
        <authorList>
            <person name="Kizina J."/>
            <person name="Jordan S."/>
            <person name="Stueber K."/>
            <person name="Reinhardt R."/>
            <person name="Harder J."/>
        </authorList>
    </citation>
    <scope>NUCLEOTIDE SEQUENCE [LARGE SCALE GENOMIC DNA]</scope>
    <source>
        <strain evidence="1 2">LiM</strain>
    </source>
</reference>
<dbReference type="RefSeq" id="WP_128700866.1">
    <property type="nucleotide sequence ID" value="NZ_CP019384.1"/>
</dbReference>
<dbReference type="AlphaFoldDB" id="A0A410P6T0"/>
<dbReference type="NCBIfam" id="NF047331">
    <property type="entry name" value="phage_HTJ"/>
    <property type="match status" value="1"/>
</dbReference>
<proteinExistence type="predicted"/>
<evidence type="ECO:0000313" key="2">
    <source>
        <dbReference type="Proteomes" id="UP000287243"/>
    </source>
</evidence>
<sequence>MSAPTKQEMLDAIETAINGLSSGVKSYTINGRTMTYRDIADLKQMRDQLKKELSPTIDRTTYASFKDPS</sequence>